<feature type="region of interest" description="Disordered" evidence="16">
    <location>
        <begin position="1107"/>
        <end position="1128"/>
    </location>
</feature>
<keyword evidence="3" id="KW-0728">SH3 domain</keyword>
<dbReference type="PROSITE" id="PS00109">
    <property type="entry name" value="PROTEIN_KINASE_TYR"/>
    <property type="match status" value="1"/>
</dbReference>
<dbReference type="PROSITE" id="PS50011">
    <property type="entry name" value="PROTEIN_KINASE_DOM"/>
    <property type="match status" value="1"/>
</dbReference>
<reference evidence="17" key="2">
    <citation type="submission" date="2022-08" db="UniProtKB">
        <authorList>
            <consortium name="EnsemblMetazoa"/>
        </authorList>
    </citation>
    <scope>IDENTIFICATION</scope>
    <source>
        <strain evidence="17">STECLA/ALBI9_A</strain>
    </source>
</reference>
<dbReference type="InterPro" id="IPR015116">
    <property type="entry name" value="Cdc42-bd-like"/>
</dbReference>
<evidence type="ECO:0000256" key="2">
    <source>
        <dbReference type="ARBA" id="ARBA00004132"/>
    </source>
</evidence>
<dbReference type="SUPFAM" id="SSF56112">
    <property type="entry name" value="Protein kinase-like (PK-like)"/>
    <property type="match status" value="1"/>
</dbReference>
<dbReference type="InterPro" id="IPR011009">
    <property type="entry name" value="Kinase-like_dom_sf"/>
</dbReference>
<keyword evidence="5" id="KW-0723">Serine/threonine-protein kinase</keyword>
<dbReference type="SMART" id="SM00219">
    <property type="entry name" value="TyrKc"/>
    <property type="match status" value="1"/>
</dbReference>
<protein>
    <submittedName>
        <fullName evidence="17">Uncharacterized protein</fullName>
    </submittedName>
</protein>
<comment type="similarity">
    <text evidence="15">Belongs to the protein kinase superfamily. Tyr protein kinase family.</text>
</comment>
<accession>A0A182FW94</accession>
<keyword evidence="18" id="KW-1185">Reference proteome</keyword>
<dbReference type="Pfam" id="PF09027">
    <property type="entry name" value="GTPase_binding"/>
    <property type="match status" value="1"/>
</dbReference>
<evidence type="ECO:0000256" key="4">
    <source>
        <dbReference type="ARBA" id="ARBA00022490"/>
    </source>
</evidence>
<dbReference type="InterPro" id="IPR001245">
    <property type="entry name" value="Ser-Thr/Tyr_kinase_cat_dom"/>
</dbReference>
<feature type="region of interest" description="Disordered" evidence="16">
    <location>
        <begin position="753"/>
        <end position="772"/>
    </location>
</feature>
<keyword evidence="9" id="KW-0418">Kinase</keyword>
<dbReference type="Gene3D" id="4.10.680.10">
    <property type="entry name" value="Cdc42-like binding domain"/>
    <property type="match status" value="1"/>
</dbReference>
<dbReference type="GO" id="GO:0046872">
    <property type="term" value="F:metal ion binding"/>
    <property type="evidence" value="ECO:0007669"/>
    <property type="project" value="UniProtKB-KW"/>
</dbReference>
<feature type="compositionally biased region" description="Low complexity" evidence="16">
    <location>
        <begin position="753"/>
        <end position="770"/>
    </location>
</feature>
<feature type="region of interest" description="Disordered" evidence="16">
    <location>
        <begin position="933"/>
        <end position="956"/>
    </location>
</feature>
<comment type="subcellular location">
    <subcellularLocation>
        <location evidence="2">Cytoplasmic vesicle</location>
        <location evidence="2">Clathrin-coated vesicle</location>
    </subcellularLocation>
</comment>
<dbReference type="SUPFAM" id="SSF50044">
    <property type="entry name" value="SH3-domain"/>
    <property type="match status" value="1"/>
</dbReference>
<evidence type="ECO:0000256" key="10">
    <source>
        <dbReference type="ARBA" id="ARBA00022840"/>
    </source>
</evidence>
<dbReference type="Gene3D" id="1.10.510.10">
    <property type="entry name" value="Transferase(Phosphotransferase) domain 1"/>
    <property type="match status" value="1"/>
</dbReference>
<name>A0A182FW94_ANOAL</name>
<dbReference type="CDD" id="cd05040">
    <property type="entry name" value="PTKc_Ack_like"/>
    <property type="match status" value="1"/>
</dbReference>
<dbReference type="VEuPathDB" id="VectorBase:AALB010830"/>
<dbReference type="CDD" id="cd14328">
    <property type="entry name" value="UBA_TNK1"/>
    <property type="match status" value="1"/>
</dbReference>
<evidence type="ECO:0000256" key="11">
    <source>
        <dbReference type="ARBA" id="ARBA00022842"/>
    </source>
</evidence>
<dbReference type="InterPro" id="IPR017441">
    <property type="entry name" value="Protein_kinase_ATP_BS"/>
</dbReference>
<dbReference type="InterPro" id="IPR020635">
    <property type="entry name" value="Tyr_kinase_cat_dom"/>
</dbReference>
<dbReference type="GO" id="GO:0005524">
    <property type="term" value="F:ATP binding"/>
    <property type="evidence" value="ECO:0007669"/>
    <property type="project" value="UniProtKB-UniRule"/>
</dbReference>
<dbReference type="FunFam" id="3.30.200.20:FF:000107">
    <property type="entry name" value="Putative activated CDC42 kinase 1"/>
    <property type="match status" value="1"/>
</dbReference>
<evidence type="ECO:0000256" key="6">
    <source>
        <dbReference type="ARBA" id="ARBA00022679"/>
    </source>
</evidence>
<feature type="region of interest" description="Disordered" evidence="16">
    <location>
        <begin position="80"/>
        <end position="99"/>
    </location>
</feature>
<keyword evidence="12" id="KW-0829">Tyrosine-protein kinase</keyword>
<keyword evidence="8" id="KW-0547">Nucleotide-binding</keyword>
<evidence type="ECO:0000256" key="13">
    <source>
        <dbReference type="ARBA" id="ARBA00023329"/>
    </source>
</evidence>
<dbReference type="GO" id="GO:0004713">
    <property type="term" value="F:protein tyrosine kinase activity"/>
    <property type="evidence" value="ECO:0007669"/>
    <property type="project" value="UniProtKB-KW"/>
</dbReference>
<keyword evidence="10" id="KW-0067">ATP-binding</keyword>
<evidence type="ECO:0000256" key="16">
    <source>
        <dbReference type="SAM" id="MobiDB-lite"/>
    </source>
</evidence>
<dbReference type="Proteomes" id="UP000069272">
    <property type="component" value="Chromosome 3R"/>
</dbReference>
<evidence type="ECO:0000256" key="1">
    <source>
        <dbReference type="ARBA" id="ARBA00001946"/>
    </source>
</evidence>
<evidence type="ECO:0000256" key="5">
    <source>
        <dbReference type="ARBA" id="ARBA00022527"/>
    </source>
</evidence>
<evidence type="ECO:0000256" key="8">
    <source>
        <dbReference type="ARBA" id="ARBA00022741"/>
    </source>
</evidence>
<dbReference type="PANTHER" id="PTHR24418">
    <property type="entry name" value="TYROSINE-PROTEIN KINASE"/>
    <property type="match status" value="1"/>
</dbReference>
<sequence>MADPDTAWLEELLADVQLEQFLPRIRDELQVTRLAHFDYVHVDDLEKIGLGKPGIRRLLEAVKKRKAQQWRRNILSKLIGGGKQQPQKKSQTATSTSAAATEEVPALTCLIHERDVTLSVKLGDGSFGVVRRGEWNAPGNHVIPVAVKVLKADTLAQPGVMEDFFKEVQAMHAMNHPNLIRLHGVVLSQPMMMVTELAVNGSLLDLLRKQCKHTPLPMIWNWSVQIATGMAYLESKRFLHRDLACRNVLLATGNKIKIGDFGLMRALPQQEDCYVMTEHKKVPFPWCAPESLRYRQFSHASDTWMFAVTLWEMFTFGEDPWVGLNGSQILRKIGRDGERLHHPDACPPDVYQLMLQCWDKTPSERPTFAAIKEFLTGVPPPIYRAIGNFNAENRLEVQQGDMIVIIDDRPELQFLKGQNQRTFDIGTFPRNVAVDARKTSTSTGAGSSGAGSAAIISRPLHDSFRHTGHGSPFGNSWGNPASLEMEGEVKLRSKTKDMVNVDRRGKCISEQYVKERKSNASKQFSYNKLVNESHQKHHQHQQQQQLLKDAKNRPLRPPQPQSNGSSVASASTTEGILIDLSSPNDEPERVAGTGNASKVGSLNALNRQAISILDEPIDVPTEGEDQFFSAPEQTPLQQGSFETASVQQHGIGKLEPPPYQMPPKYSNTYGIVHDSTMNLSSSYSNGSIMTMNSFPSEPDPFAPQDAVVTSDYESGPSSTVSARELMASIKRQQTIEQAVPGVGSTVLAPTVLQQPQQQQQQQQQSSSSQSVYGNVRASVSNINANYGRVSDLDELTSSMLVTLNQANGMGSPVQNLNESLEVNVSNNSSAITNGGGLMSPCSGTATAAGVQQLNVTPKKLDKQFLADLEKDLYKNDSSAANSSLAYATRNNAKELSHAKYDTTANLAMSQYYANQANTLALAASLQHQLTLSPKKQNVQQQQQQQQSSGTNDTTSSVVQQMWMERNVGESTASQQLYGNTQHISSSPQKSHNYVALSNRPIIPQAVGHYGSTVSLTATAPAAPSNIYNSVYNGSIASTDLYQTVPAGGVDLYDMVAPTPASLYEPVPSALQAQHQIYNNVNPVTGQPQPLVPAIYDEVSNDLDLRPIRPAPSAPLSSQQIQRRLERAQQDQQVASLMQELGDEASEDEARKSLSAVNWDHTLAVRHFKIERLCRLGVANRTRCEEALQKTGWSIQLAATILLET</sequence>
<keyword evidence="13" id="KW-0968">Cytoplasmic vesicle</keyword>
<feature type="region of interest" description="Disordered" evidence="16">
    <location>
        <begin position="532"/>
        <end position="598"/>
    </location>
</feature>
<dbReference type="InterPro" id="IPR015940">
    <property type="entry name" value="UBA"/>
</dbReference>
<dbReference type="InterPro" id="IPR049587">
    <property type="entry name" value="TNK-like_SAM"/>
</dbReference>
<dbReference type="InterPro" id="IPR036028">
    <property type="entry name" value="SH3-like_dom_sf"/>
</dbReference>
<evidence type="ECO:0000256" key="15">
    <source>
        <dbReference type="ARBA" id="ARBA00060742"/>
    </source>
</evidence>
<feature type="compositionally biased region" description="Low complexity" evidence="16">
    <location>
        <begin position="84"/>
        <end position="99"/>
    </location>
</feature>
<dbReference type="PRINTS" id="PR00109">
    <property type="entry name" value="TYRKINASE"/>
</dbReference>
<keyword evidence="7" id="KW-0479">Metal-binding</keyword>
<dbReference type="FunFam" id="1.10.510.10:FF:000080">
    <property type="entry name" value="Putative activated CDC42 kinase 1"/>
    <property type="match status" value="1"/>
</dbReference>
<evidence type="ECO:0000256" key="3">
    <source>
        <dbReference type="ARBA" id="ARBA00022443"/>
    </source>
</evidence>
<dbReference type="VEuPathDB" id="VectorBase:AALB20_027527"/>
<dbReference type="EnsemblMetazoa" id="AALB010830-RA">
    <property type="protein sequence ID" value="AALB010830-PA"/>
    <property type="gene ID" value="AALB010830"/>
</dbReference>
<evidence type="ECO:0000256" key="12">
    <source>
        <dbReference type="ARBA" id="ARBA00023137"/>
    </source>
</evidence>
<evidence type="ECO:0000313" key="17">
    <source>
        <dbReference type="EnsemblMetazoa" id="AALB010830-PA"/>
    </source>
</evidence>
<dbReference type="PROSITE" id="PS00107">
    <property type="entry name" value="PROTEIN_KINASE_ATP"/>
    <property type="match status" value="1"/>
</dbReference>
<proteinExistence type="inferred from homology"/>
<feature type="compositionally biased region" description="Polar residues" evidence="16">
    <location>
        <begin position="561"/>
        <end position="574"/>
    </location>
</feature>
<dbReference type="Pfam" id="PF07714">
    <property type="entry name" value="PK_Tyr_Ser-Thr"/>
    <property type="match status" value="1"/>
</dbReference>
<dbReference type="Pfam" id="PF22931">
    <property type="entry name" value="SAM_TNK"/>
    <property type="match status" value="1"/>
</dbReference>
<dbReference type="CDD" id="cd09539">
    <property type="entry name" value="SAM_TNK-like"/>
    <property type="match status" value="1"/>
</dbReference>
<dbReference type="AlphaFoldDB" id="A0A182FW94"/>
<dbReference type="STRING" id="7167.A0A182FW94"/>
<dbReference type="PROSITE" id="PS50002">
    <property type="entry name" value="SH3"/>
    <property type="match status" value="1"/>
</dbReference>
<dbReference type="GO" id="GO:0002009">
    <property type="term" value="P:morphogenesis of an epithelium"/>
    <property type="evidence" value="ECO:0007669"/>
    <property type="project" value="UniProtKB-ARBA"/>
</dbReference>
<evidence type="ECO:0000256" key="9">
    <source>
        <dbReference type="ARBA" id="ARBA00022777"/>
    </source>
</evidence>
<dbReference type="InterPro" id="IPR055175">
    <property type="entry name" value="ACK/TNK-like_SAM"/>
</dbReference>
<feature type="compositionally biased region" description="Polar residues" evidence="16">
    <location>
        <begin position="947"/>
        <end position="956"/>
    </location>
</feature>
<dbReference type="InterPro" id="IPR008266">
    <property type="entry name" value="Tyr_kinase_AS"/>
</dbReference>
<dbReference type="InterPro" id="IPR001452">
    <property type="entry name" value="SH3_domain"/>
</dbReference>
<keyword evidence="11" id="KW-0460">Magnesium</keyword>
<dbReference type="SMART" id="SM00165">
    <property type="entry name" value="UBA"/>
    <property type="match status" value="1"/>
</dbReference>
<dbReference type="InterPro" id="IPR050198">
    <property type="entry name" value="Non-receptor_tyrosine_kinases"/>
</dbReference>
<evidence type="ECO:0000313" key="18">
    <source>
        <dbReference type="Proteomes" id="UP000069272"/>
    </source>
</evidence>
<dbReference type="InterPro" id="IPR037085">
    <property type="entry name" value="Cdc42-bd-like_dom_sf"/>
</dbReference>
<evidence type="ECO:0000256" key="14">
    <source>
        <dbReference type="ARBA" id="ARBA00047899"/>
    </source>
</evidence>
<dbReference type="InterPro" id="IPR000719">
    <property type="entry name" value="Prot_kinase_dom"/>
</dbReference>
<reference evidence="17 18" key="1">
    <citation type="journal article" date="2017" name="G3 (Bethesda)">
        <title>The Physical Genome Mapping of Anopheles albimanus Corrected Scaffold Misassemblies and Identified Interarm Rearrangements in Genus Anopheles.</title>
        <authorList>
            <person name="Artemov G.N."/>
            <person name="Peery A.N."/>
            <person name="Jiang X."/>
            <person name="Tu Z."/>
            <person name="Stegniy V.N."/>
            <person name="Sharakhova M.V."/>
            <person name="Sharakhov I.V."/>
        </authorList>
    </citation>
    <scope>NUCLEOTIDE SEQUENCE [LARGE SCALE GENOMIC DNA]</scope>
    <source>
        <strain evidence="17 18">ALBI9_A</strain>
    </source>
</reference>
<comment type="catalytic activity">
    <reaction evidence="14">
        <text>L-threonyl-[protein] + ATP = O-phospho-L-threonyl-[protein] + ADP + H(+)</text>
        <dbReference type="Rhea" id="RHEA:46608"/>
        <dbReference type="Rhea" id="RHEA-COMP:11060"/>
        <dbReference type="Rhea" id="RHEA-COMP:11605"/>
        <dbReference type="ChEBI" id="CHEBI:15378"/>
        <dbReference type="ChEBI" id="CHEBI:30013"/>
        <dbReference type="ChEBI" id="CHEBI:30616"/>
        <dbReference type="ChEBI" id="CHEBI:61977"/>
        <dbReference type="ChEBI" id="CHEBI:456216"/>
        <dbReference type="EC" id="2.7.11.1"/>
    </reaction>
</comment>
<dbReference type="GO" id="GO:0004674">
    <property type="term" value="F:protein serine/threonine kinase activity"/>
    <property type="evidence" value="ECO:0007669"/>
    <property type="project" value="UniProtKB-KW"/>
</dbReference>
<dbReference type="PROSITE" id="PS50030">
    <property type="entry name" value="UBA"/>
    <property type="match status" value="1"/>
</dbReference>
<dbReference type="Gene3D" id="3.30.200.20">
    <property type="entry name" value="Phosphorylase Kinase, domain 1"/>
    <property type="match status" value="1"/>
</dbReference>
<comment type="cofactor">
    <cofactor evidence="1">
        <name>Mg(2+)</name>
        <dbReference type="ChEBI" id="CHEBI:18420"/>
    </cofactor>
</comment>
<keyword evidence="4" id="KW-0963">Cytoplasm</keyword>
<keyword evidence="6" id="KW-0808">Transferase</keyword>
<dbReference type="GO" id="GO:0030136">
    <property type="term" value="C:clathrin-coated vesicle"/>
    <property type="evidence" value="ECO:0007669"/>
    <property type="project" value="UniProtKB-SubCell"/>
</dbReference>
<organism evidence="17 18">
    <name type="scientific">Anopheles albimanus</name>
    <name type="common">New world malaria mosquito</name>
    <dbReference type="NCBI Taxonomy" id="7167"/>
    <lineage>
        <taxon>Eukaryota</taxon>
        <taxon>Metazoa</taxon>
        <taxon>Ecdysozoa</taxon>
        <taxon>Arthropoda</taxon>
        <taxon>Hexapoda</taxon>
        <taxon>Insecta</taxon>
        <taxon>Pterygota</taxon>
        <taxon>Neoptera</taxon>
        <taxon>Endopterygota</taxon>
        <taxon>Diptera</taxon>
        <taxon>Nematocera</taxon>
        <taxon>Culicoidea</taxon>
        <taxon>Culicidae</taxon>
        <taxon>Anophelinae</taxon>
        <taxon>Anopheles</taxon>
    </lineage>
</organism>
<evidence type="ECO:0000256" key="7">
    <source>
        <dbReference type="ARBA" id="ARBA00022723"/>
    </source>
</evidence>